<feature type="chain" id="PRO_5046889832" description="non-reducing end alpha-L-arabinofuranosidase" evidence="7">
    <location>
        <begin position="26"/>
        <end position="1546"/>
    </location>
</feature>
<evidence type="ECO:0000256" key="5">
    <source>
        <dbReference type="ARBA" id="ARBA00022801"/>
    </source>
</evidence>
<dbReference type="Pfam" id="PF02018">
    <property type="entry name" value="CBM_4_9"/>
    <property type="match status" value="1"/>
</dbReference>
<dbReference type="InterPro" id="IPR051563">
    <property type="entry name" value="Glycosyl_Hydrolase_51"/>
</dbReference>
<dbReference type="Gene3D" id="3.20.20.80">
    <property type="entry name" value="Glycosidases"/>
    <property type="match status" value="1"/>
</dbReference>
<dbReference type="Proteomes" id="UP001500731">
    <property type="component" value="Unassembled WGS sequence"/>
</dbReference>
<dbReference type="Pfam" id="PF06964">
    <property type="entry name" value="Alpha-L-AF_C"/>
    <property type="match status" value="1"/>
</dbReference>
<protein>
    <recommendedName>
        <fullName evidence="3">non-reducing end alpha-L-arabinofuranosidase</fullName>
        <ecNumber evidence="3">3.2.1.55</ecNumber>
    </recommendedName>
</protein>
<sequence length="1546" mass="161715">MNRPALAVIAAVAAAVMLSPGANTAFGAVSAGTGSSSTPAPVADGTPDGTVPITDAFDGATLDPHWSVVNPDPANATVSGGRLNITGQVGDTYQGNNTAKNVYFWDVPNADFTAITHVNATVSKVFQGAGMIAGSDLDNYVREGLTFVGGLSPSGVAIESDNETAGSFSSLGFEDRPASTGETLRMQRVGKTLTTSYWTGTDWKALATRALDFTVTKVGLYALGALDGTVTPASFDYFALQTGTPAPVTLPADFSLGTQGSFLALDGNRIVVAGSAQATAPVFHVVSQQNGTVQLQVAGRPVVLAGGAAVLGDAGATPTTFTAADAAGGLVSLTTDAGPLGSASGSFGIVPAALALRFTVTPVVKADASAITVQGDATLVKSSPNLYGVFYEDINDAADGGLYAELVRNRSFEFSTADNKSYTSLTAWEKLARDAGSGSTSAVVNDDGRLNDMNRNYLQIQATGAGAGIRNTGYNSGIAVQQGSSYDFSIWAKSSVAQTLTVRVEDAANATVFGTATVDVDGSGTWKTYTTTVTASGTAAAGRLAVLAGAASTLSLDMVSLFPQSTWVGPVNGKSSLRADLAQKVADLHPKFLRFPGGCVTNVGTFKSYAESGYTDRTRTYQWKETIGPVESRPTNFNFWGYNQSYGIGFLEYFEFAEDIGAAPLPVLSVGANGCGSKIPEMTDPAQVQRYVQDTLDLIEFATGDTSTHWGAIRAQLGHPKPFAMPYIGLGNEENSTTFEANFPKFQAAIKAAYPNIKVIANSGPDDSGSRFDTLWAYDKQQKADLVDEHYYNDPSWFLSHNNRYDTYDRSGPHVFLGEYASLGNTQYNAVSEAAYMTGLERNSDVVDLASYAPLFANVDNVQWAPDAIWFDNTTSWVSPDYWVQQMFSTNKGDEIVPSTQTGGLVSNPPITGGAFLSTWNTAAQFDNVSVTGSDGSSLFQDGFADASQWQSQKGTWAVQNGAYAQTATNVTDARSIIAGAYGKDWSNYTLELDAKKTAGSEGFLIGFGATSSNNFYWWNIGGWGNTRMALQKATGGAANEIAAKEGVSVTTGQTYHLKVVVNGRKISLYQDSVLMISYDDGSTQQELYNVVSRDSATGDIVVKMVNASDRTQQTTVNLNGVKVRDAGTQTVLAASKNASNSRATPDAVAPVTSAVTGLSTSSVHDLQPWSVTFLRLHTVDTVPPVITVHDLPAAVGNGWWAPGTQVTASATDNRGALASFEYRIDQGAWTPAQSATDAAAAVTGHGAHTVQFRATDADGNTTETRPTTLQIDGQGPLTRADLDPSARTVTLTAVDGESGVDHSEYRLGSGDWQRYDGAIPVGDAAVTVAYRSVDRAGNLEAFAMIDVAAANAPLAPSALTATVANSAVEAGSDVPIAVRVTASQHVTGMVSVSERDRVIGASALIDGTALLTVPRIAQGSHTFTIAYAGNAQVAASTATVTVTAAARHAELTVDLEGRTVHLGQSQVVTIGLPKDATGSMRIVVQRGDSIVQSVQAVVQDGSARVVVPADALDRKGGYRIALTYSGDDVYASTTADARFTVVKAG</sequence>
<dbReference type="SUPFAM" id="SSF51445">
    <property type="entry name" value="(Trans)glycosidases"/>
    <property type="match status" value="1"/>
</dbReference>
<dbReference type="InterPro" id="IPR013320">
    <property type="entry name" value="ConA-like_dom_sf"/>
</dbReference>
<name>A0ABP8P2Q3_9MICO</name>
<reference evidence="10" key="1">
    <citation type="journal article" date="2019" name="Int. J. Syst. Evol. Microbiol.">
        <title>The Global Catalogue of Microorganisms (GCM) 10K type strain sequencing project: providing services to taxonomists for standard genome sequencing and annotation.</title>
        <authorList>
            <consortium name="The Broad Institute Genomics Platform"/>
            <consortium name="The Broad Institute Genome Sequencing Center for Infectious Disease"/>
            <person name="Wu L."/>
            <person name="Ma J."/>
        </authorList>
    </citation>
    <scope>NUCLEOTIDE SEQUENCE [LARGE SCALE GENOMIC DNA]</scope>
    <source>
        <strain evidence="10">JCM 17839</strain>
    </source>
</reference>
<dbReference type="InterPro" id="IPR017853">
    <property type="entry name" value="GH"/>
</dbReference>
<dbReference type="SMART" id="SM00813">
    <property type="entry name" value="Alpha-L-AF_C"/>
    <property type="match status" value="1"/>
</dbReference>
<dbReference type="InterPro" id="IPR008979">
    <property type="entry name" value="Galactose-bd-like_sf"/>
</dbReference>
<dbReference type="Gene3D" id="2.60.120.260">
    <property type="entry name" value="Galactose-binding domain-like"/>
    <property type="match status" value="1"/>
</dbReference>
<gene>
    <name evidence="9" type="ORF">GCM10023171_02710</name>
</gene>
<dbReference type="PANTHER" id="PTHR31776">
    <property type="entry name" value="ALPHA-L-ARABINOFURANOSIDASE 1"/>
    <property type="match status" value="1"/>
</dbReference>
<feature type="region of interest" description="Disordered" evidence="6">
    <location>
        <begin position="31"/>
        <end position="50"/>
    </location>
</feature>
<dbReference type="SUPFAM" id="SSF49899">
    <property type="entry name" value="Concanavalin A-like lectins/glucanases"/>
    <property type="match status" value="2"/>
</dbReference>
<accession>A0ABP8P2Q3</accession>
<keyword evidence="4 7" id="KW-0732">Signal</keyword>
<dbReference type="EC" id="3.2.1.55" evidence="3"/>
<dbReference type="InterPro" id="IPR003305">
    <property type="entry name" value="CenC_carb-bd"/>
</dbReference>
<evidence type="ECO:0000313" key="10">
    <source>
        <dbReference type="Proteomes" id="UP001500731"/>
    </source>
</evidence>
<evidence type="ECO:0000313" key="9">
    <source>
        <dbReference type="EMBL" id="GAA4478506.1"/>
    </source>
</evidence>
<dbReference type="Gene3D" id="2.60.40.10">
    <property type="entry name" value="Immunoglobulins"/>
    <property type="match status" value="2"/>
</dbReference>
<dbReference type="NCBIfam" id="NF047446">
    <property type="entry name" value="barrel_OmpL47"/>
    <property type="match status" value="1"/>
</dbReference>
<comment type="similarity">
    <text evidence="2">Belongs to the glycosyl hydrolase 51 family.</text>
</comment>
<proteinExistence type="inferred from homology"/>
<evidence type="ECO:0000256" key="7">
    <source>
        <dbReference type="SAM" id="SignalP"/>
    </source>
</evidence>
<evidence type="ECO:0000256" key="6">
    <source>
        <dbReference type="SAM" id="MobiDB-lite"/>
    </source>
</evidence>
<dbReference type="InterPro" id="IPR041542">
    <property type="entry name" value="GH43_C2"/>
</dbReference>
<dbReference type="Pfam" id="PF16640">
    <property type="entry name" value="Big_3_5"/>
    <property type="match status" value="1"/>
</dbReference>
<dbReference type="PANTHER" id="PTHR31776:SF26">
    <property type="entry name" value="SECRETED ARABINOSIDASE"/>
    <property type="match status" value="1"/>
</dbReference>
<dbReference type="InterPro" id="IPR058094">
    <property type="entry name" value="Ig-like_OmpL47-like"/>
</dbReference>
<keyword evidence="5" id="KW-0378">Hydrolase</keyword>
<evidence type="ECO:0000256" key="2">
    <source>
        <dbReference type="ARBA" id="ARBA00007186"/>
    </source>
</evidence>
<comment type="catalytic activity">
    <reaction evidence="1">
        <text>Hydrolysis of terminal non-reducing alpha-L-arabinofuranoside residues in alpha-L-arabinosides.</text>
        <dbReference type="EC" id="3.2.1.55"/>
    </reaction>
</comment>
<evidence type="ECO:0000259" key="8">
    <source>
        <dbReference type="SMART" id="SM00813"/>
    </source>
</evidence>
<evidence type="ECO:0000256" key="4">
    <source>
        <dbReference type="ARBA" id="ARBA00022729"/>
    </source>
</evidence>
<dbReference type="InterPro" id="IPR013783">
    <property type="entry name" value="Ig-like_fold"/>
</dbReference>
<evidence type="ECO:0000256" key="1">
    <source>
        <dbReference type="ARBA" id="ARBA00001462"/>
    </source>
</evidence>
<evidence type="ECO:0000256" key="3">
    <source>
        <dbReference type="ARBA" id="ARBA00012670"/>
    </source>
</evidence>
<dbReference type="SUPFAM" id="SSF49785">
    <property type="entry name" value="Galactose-binding domain-like"/>
    <property type="match status" value="1"/>
</dbReference>
<dbReference type="SUPFAM" id="SSF51011">
    <property type="entry name" value="Glycosyl hydrolase domain"/>
    <property type="match status" value="1"/>
</dbReference>
<dbReference type="InterPro" id="IPR010720">
    <property type="entry name" value="Alpha-L-AF_C"/>
</dbReference>
<dbReference type="InterPro" id="IPR032109">
    <property type="entry name" value="Big_3_5"/>
</dbReference>
<dbReference type="Gene3D" id="2.60.120.200">
    <property type="match status" value="1"/>
</dbReference>
<comment type="caution">
    <text evidence="9">The sequence shown here is derived from an EMBL/GenBank/DDBJ whole genome shotgun (WGS) entry which is preliminary data.</text>
</comment>
<organism evidence="9 10">
    <name type="scientific">Microbacterium panaciterrae</name>
    <dbReference type="NCBI Taxonomy" id="985759"/>
    <lineage>
        <taxon>Bacteria</taxon>
        <taxon>Bacillati</taxon>
        <taxon>Actinomycetota</taxon>
        <taxon>Actinomycetes</taxon>
        <taxon>Micrococcales</taxon>
        <taxon>Microbacteriaceae</taxon>
        <taxon>Microbacterium</taxon>
    </lineage>
</organism>
<feature type="domain" description="Alpha-L-arabinofuranosidase C-terminal" evidence="8">
    <location>
        <begin position="818"/>
        <end position="1171"/>
    </location>
</feature>
<dbReference type="Pfam" id="PF22848">
    <property type="entry name" value="ASD1_dom"/>
    <property type="match status" value="1"/>
</dbReference>
<feature type="signal peptide" evidence="7">
    <location>
        <begin position="1"/>
        <end position="25"/>
    </location>
</feature>
<dbReference type="EMBL" id="BAABGP010000003">
    <property type="protein sequence ID" value="GAA4478506.1"/>
    <property type="molecule type" value="Genomic_DNA"/>
</dbReference>
<dbReference type="InterPro" id="IPR055235">
    <property type="entry name" value="ASD1_cat"/>
</dbReference>
<dbReference type="Gene3D" id="2.60.120.560">
    <property type="entry name" value="Exo-inulinase, domain 1"/>
    <property type="match status" value="1"/>
</dbReference>
<dbReference type="RefSeq" id="WP_345183565.1">
    <property type="nucleotide sequence ID" value="NZ_BAABGP010000003.1"/>
</dbReference>
<dbReference type="Pfam" id="PF17851">
    <property type="entry name" value="GH43_C2"/>
    <property type="match status" value="1"/>
</dbReference>
<keyword evidence="10" id="KW-1185">Reference proteome</keyword>